<feature type="domain" description="Outer membrane protein beta-barrel" evidence="1">
    <location>
        <begin position="19"/>
        <end position="189"/>
    </location>
</feature>
<keyword evidence="3" id="KW-1185">Reference proteome</keyword>
<organism evidence="2 3">
    <name type="scientific">Olivibacter domesticus</name>
    <name type="common">Pseudosphingobacterium domesticum</name>
    <dbReference type="NCBI Taxonomy" id="407022"/>
    <lineage>
        <taxon>Bacteria</taxon>
        <taxon>Pseudomonadati</taxon>
        <taxon>Bacteroidota</taxon>
        <taxon>Sphingobacteriia</taxon>
        <taxon>Sphingobacteriales</taxon>
        <taxon>Sphingobacteriaceae</taxon>
        <taxon>Olivibacter</taxon>
    </lineage>
</organism>
<reference evidence="3" key="1">
    <citation type="submission" date="2016-10" db="EMBL/GenBank/DDBJ databases">
        <authorList>
            <person name="Varghese N."/>
            <person name="Submissions S."/>
        </authorList>
    </citation>
    <scope>NUCLEOTIDE SEQUENCE [LARGE SCALE GENOMIC DNA]</scope>
    <source>
        <strain evidence="3">DSM 18733</strain>
    </source>
</reference>
<dbReference type="Pfam" id="PF13568">
    <property type="entry name" value="OMP_b-brl_2"/>
    <property type="match status" value="1"/>
</dbReference>
<name>A0A1H7M3P4_OLID1</name>
<evidence type="ECO:0000259" key="1">
    <source>
        <dbReference type="Pfam" id="PF13568"/>
    </source>
</evidence>
<dbReference type="AlphaFoldDB" id="A0A1H7M3P4"/>
<dbReference type="RefSeq" id="WP_093322526.1">
    <property type="nucleotide sequence ID" value="NZ_FOAF01000001.1"/>
</dbReference>
<evidence type="ECO:0000313" key="2">
    <source>
        <dbReference type="EMBL" id="SEL05833.1"/>
    </source>
</evidence>
<dbReference type="Proteomes" id="UP000199421">
    <property type="component" value="Unassembled WGS sequence"/>
</dbReference>
<sequence>MKRLIILWLVFGFVHQTYAQDWNFRYGLKLGLNAPSYHLSNINTGTSREASRTYGLSFTGTIEAARNNYFAIQSGLSFQMLGSQLDYSEFGNTPVTQRTFWLQLPVNFVAKLPLRDSSNFFLSAGPYGAMGFFGVNSFTSNYQGSREDFSFGNDGTQNRFDYGLNLSIGYHLKRGYSLAAGYMMGLADLSTNSRYEQRNRAWNISFGYTF</sequence>
<dbReference type="OrthoDB" id="1150878at2"/>
<proteinExistence type="predicted"/>
<gene>
    <name evidence="2" type="ORF">SAMN05661044_01853</name>
</gene>
<accession>A0A1H7M3P4</accession>
<protein>
    <submittedName>
        <fullName evidence="2">Outer membrane protein beta-barrel domain-containing protein</fullName>
    </submittedName>
</protein>
<dbReference type="EMBL" id="FOAF01000001">
    <property type="protein sequence ID" value="SEL05833.1"/>
    <property type="molecule type" value="Genomic_DNA"/>
</dbReference>
<dbReference type="STRING" id="407022.SAMN05661044_01853"/>
<dbReference type="InterPro" id="IPR025665">
    <property type="entry name" value="Beta-barrel_OMP_2"/>
</dbReference>
<evidence type="ECO:0000313" key="3">
    <source>
        <dbReference type="Proteomes" id="UP000199421"/>
    </source>
</evidence>